<dbReference type="Gene3D" id="3.40.630.30">
    <property type="match status" value="1"/>
</dbReference>
<organism evidence="1 2">
    <name type="scientific">Chelydra serpentina</name>
    <name type="common">Snapping turtle</name>
    <name type="synonym">Testudo serpentina</name>
    <dbReference type="NCBI Taxonomy" id="8475"/>
    <lineage>
        <taxon>Eukaryota</taxon>
        <taxon>Metazoa</taxon>
        <taxon>Chordata</taxon>
        <taxon>Craniata</taxon>
        <taxon>Vertebrata</taxon>
        <taxon>Euteleostomi</taxon>
        <taxon>Archelosauria</taxon>
        <taxon>Testudinata</taxon>
        <taxon>Testudines</taxon>
        <taxon>Cryptodira</taxon>
        <taxon>Durocryptodira</taxon>
        <taxon>Americhelydia</taxon>
        <taxon>Chelydroidea</taxon>
        <taxon>Chelydridae</taxon>
        <taxon>Chelydra</taxon>
    </lineage>
</organism>
<protein>
    <recommendedName>
        <fullName evidence="3">GNAT family N-acetyltransferase</fullName>
    </recommendedName>
</protein>
<evidence type="ECO:0000313" key="1">
    <source>
        <dbReference type="Ensembl" id="ENSCSRP00000016263.1"/>
    </source>
</evidence>
<sequence length="72" mass="7959">MVFSPGKGIGTSLLSQVAKVRLTFRFVSADWNRPATALYGKLGAADVTARDNWSVWHIEGRAVREMAERATH</sequence>
<accession>A0A8C3XR01</accession>
<keyword evidence="2" id="KW-1185">Reference proteome</keyword>
<dbReference type="SUPFAM" id="SSF55729">
    <property type="entry name" value="Acyl-CoA N-acyltransferases (Nat)"/>
    <property type="match status" value="1"/>
</dbReference>
<dbReference type="Proteomes" id="UP000694403">
    <property type="component" value="Unplaced"/>
</dbReference>
<dbReference type="AlphaFoldDB" id="A0A8C3XR01"/>
<proteinExistence type="predicted"/>
<evidence type="ECO:0008006" key="3">
    <source>
        <dbReference type="Google" id="ProtNLM"/>
    </source>
</evidence>
<reference evidence="1" key="1">
    <citation type="submission" date="2025-08" db="UniProtKB">
        <authorList>
            <consortium name="Ensembl"/>
        </authorList>
    </citation>
    <scope>IDENTIFICATION</scope>
</reference>
<dbReference type="InterPro" id="IPR016181">
    <property type="entry name" value="Acyl_CoA_acyltransferase"/>
</dbReference>
<evidence type="ECO:0000313" key="2">
    <source>
        <dbReference type="Proteomes" id="UP000694403"/>
    </source>
</evidence>
<reference evidence="1" key="2">
    <citation type="submission" date="2025-09" db="UniProtKB">
        <authorList>
            <consortium name="Ensembl"/>
        </authorList>
    </citation>
    <scope>IDENTIFICATION</scope>
</reference>
<dbReference type="Ensembl" id="ENSCSRT00000016977.1">
    <property type="protein sequence ID" value="ENSCSRP00000016263.1"/>
    <property type="gene ID" value="ENSCSRG00000012463.1"/>
</dbReference>
<name>A0A8C3XR01_CHESE</name>